<dbReference type="SMART" id="SM00858">
    <property type="entry name" value="SAF"/>
    <property type="match status" value="1"/>
</dbReference>
<evidence type="ECO:0000313" key="4">
    <source>
        <dbReference type="EMBL" id="MFI7586672.1"/>
    </source>
</evidence>
<protein>
    <submittedName>
        <fullName evidence="4">SAF domain-containing protein</fullName>
    </submittedName>
</protein>
<feature type="transmembrane region" description="Helical" evidence="2">
    <location>
        <begin position="32"/>
        <end position="50"/>
    </location>
</feature>
<evidence type="ECO:0000256" key="2">
    <source>
        <dbReference type="SAM" id="Phobius"/>
    </source>
</evidence>
<feature type="region of interest" description="Disordered" evidence="1">
    <location>
        <begin position="1"/>
        <end position="21"/>
    </location>
</feature>
<keyword evidence="2" id="KW-0812">Transmembrane</keyword>
<accession>A0ABW8AKY4</accession>
<organism evidence="4 5">
    <name type="scientific">Spongisporangium articulatum</name>
    <dbReference type="NCBI Taxonomy" id="3362603"/>
    <lineage>
        <taxon>Bacteria</taxon>
        <taxon>Bacillati</taxon>
        <taxon>Actinomycetota</taxon>
        <taxon>Actinomycetes</taxon>
        <taxon>Kineosporiales</taxon>
        <taxon>Kineosporiaceae</taxon>
        <taxon>Spongisporangium</taxon>
    </lineage>
</organism>
<feature type="region of interest" description="Disordered" evidence="1">
    <location>
        <begin position="159"/>
        <end position="186"/>
    </location>
</feature>
<proteinExistence type="predicted"/>
<name>A0ABW8AKY4_9ACTN</name>
<dbReference type="Proteomes" id="UP001612915">
    <property type="component" value="Unassembled WGS sequence"/>
</dbReference>
<dbReference type="EMBL" id="JBITLV010000002">
    <property type="protein sequence ID" value="MFI7586672.1"/>
    <property type="molecule type" value="Genomic_DNA"/>
</dbReference>
<comment type="caution">
    <text evidence="4">The sequence shown here is derived from an EMBL/GenBank/DDBJ whole genome shotgun (WGS) entry which is preliminary data.</text>
</comment>
<feature type="domain" description="SAF" evidence="3">
    <location>
        <begin position="57"/>
        <end position="120"/>
    </location>
</feature>
<reference evidence="4 5" key="1">
    <citation type="submission" date="2024-10" db="EMBL/GenBank/DDBJ databases">
        <title>The Natural Products Discovery Center: Release of the First 8490 Sequenced Strains for Exploring Actinobacteria Biosynthetic Diversity.</title>
        <authorList>
            <person name="Kalkreuter E."/>
            <person name="Kautsar S.A."/>
            <person name="Yang D."/>
            <person name="Bader C.D."/>
            <person name="Teijaro C.N."/>
            <person name="Fluegel L."/>
            <person name="Davis C.M."/>
            <person name="Simpson J.R."/>
            <person name="Lauterbach L."/>
            <person name="Steele A.D."/>
            <person name="Gui C."/>
            <person name="Meng S."/>
            <person name="Li G."/>
            <person name="Viehrig K."/>
            <person name="Ye F."/>
            <person name="Su P."/>
            <person name="Kiefer A.F."/>
            <person name="Nichols A."/>
            <person name="Cepeda A.J."/>
            <person name="Yan W."/>
            <person name="Fan B."/>
            <person name="Jiang Y."/>
            <person name="Adhikari A."/>
            <person name="Zheng C.-J."/>
            <person name="Schuster L."/>
            <person name="Cowan T.M."/>
            <person name="Smanski M.J."/>
            <person name="Chevrette M.G."/>
            <person name="De Carvalho L.P.S."/>
            <person name="Shen B."/>
        </authorList>
    </citation>
    <scope>NUCLEOTIDE SEQUENCE [LARGE SCALE GENOMIC DNA]</scope>
    <source>
        <strain evidence="4 5">NPDC049639</strain>
    </source>
</reference>
<evidence type="ECO:0000259" key="3">
    <source>
        <dbReference type="SMART" id="SM00858"/>
    </source>
</evidence>
<sequence length="247" mass="24420">MTGARSATGGPAGLSAEPARRLRRPSWRDPRLLAGLLLVLVSVVVGVQVVTGADRTTAVYVARTTLPAGTALTADAVSVARFRLVGGQSRYLLADRALPGGLVVQRTIGAGELVPVAAVGSAASLAVRPVTVPLDDGVPAGVAPGGRVDLWASPTGAATGAQVAAPTGQESTGQESTGQVDQPRPGPRRIAAAVEVFHVTAAGGEGLAAGRAAAVQVLVPENQLTVVLAALAGGQNVAVLPVPGSAP</sequence>
<evidence type="ECO:0000256" key="1">
    <source>
        <dbReference type="SAM" id="MobiDB-lite"/>
    </source>
</evidence>
<gene>
    <name evidence="4" type="ORF">ACIB24_06305</name>
</gene>
<dbReference type="CDD" id="cd11614">
    <property type="entry name" value="SAF_CpaB_FlgA_like"/>
    <property type="match status" value="1"/>
</dbReference>
<keyword evidence="2" id="KW-1133">Transmembrane helix</keyword>
<keyword evidence="2" id="KW-0472">Membrane</keyword>
<dbReference type="InterPro" id="IPR013974">
    <property type="entry name" value="SAF"/>
</dbReference>
<evidence type="ECO:0000313" key="5">
    <source>
        <dbReference type="Proteomes" id="UP001612915"/>
    </source>
</evidence>
<feature type="compositionally biased region" description="Polar residues" evidence="1">
    <location>
        <begin position="168"/>
        <end position="180"/>
    </location>
</feature>
<dbReference type="Pfam" id="PF08666">
    <property type="entry name" value="SAF"/>
    <property type="match status" value="1"/>
</dbReference>
<dbReference type="RefSeq" id="WP_398278734.1">
    <property type="nucleotide sequence ID" value="NZ_JBITLV010000002.1"/>
</dbReference>
<keyword evidence="5" id="KW-1185">Reference proteome</keyword>